<accession>A0ABS5INT0</accession>
<dbReference type="InterPro" id="IPR036320">
    <property type="entry name" value="Glycosyl_Trfase_fam3_N_dom_sf"/>
</dbReference>
<keyword evidence="3 5" id="KW-0822">Tryptophan biosynthesis</keyword>
<feature type="binding site" evidence="5">
    <location>
        <position position="228"/>
    </location>
    <ligand>
        <name>Mg(2+)</name>
        <dbReference type="ChEBI" id="CHEBI:18420"/>
        <label>2</label>
    </ligand>
</feature>
<comment type="caution">
    <text evidence="5">Lacks conserved residue(s) required for the propagation of feature annotation.</text>
</comment>
<feature type="domain" description="Glycosyl transferase family 3 N-terminal" evidence="7">
    <location>
        <begin position="9"/>
        <end position="70"/>
    </location>
</feature>
<evidence type="ECO:0000256" key="1">
    <source>
        <dbReference type="ARBA" id="ARBA00022676"/>
    </source>
</evidence>
<feature type="binding site" evidence="5">
    <location>
        <position position="229"/>
    </location>
    <ligand>
        <name>Mg(2+)</name>
        <dbReference type="ChEBI" id="CHEBI:18420"/>
        <label>2</label>
    </ligand>
</feature>
<protein>
    <recommendedName>
        <fullName evidence="5">Anthranilate phosphoribosyltransferase</fullName>
        <ecNumber evidence="5">2.4.2.18</ecNumber>
    </recommendedName>
</protein>
<keyword evidence="2 5" id="KW-0808">Transferase</keyword>
<feature type="binding site" evidence="5">
    <location>
        <position position="115"/>
    </location>
    <ligand>
        <name>anthranilate</name>
        <dbReference type="ChEBI" id="CHEBI:16567"/>
        <label>1</label>
    </ligand>
</feature>
<feature type="binding site" evidence="5">
    <location>
        <begin position="94"/>
        <end position="97"/>
    </location>
    <ligand>
        <name>5-phospho-alpha-D-ribose 1-diphosphate</name>
        <dbReference type="ChEBI" id="CHEBI:58017"/>
    </ligand>
</feature>
<dbReference type="PANTHER" id="PTHR43285:SF2">
    <property type="entry name" value="ANTHRANILATE PHOSPHORIBOSYLTRANSFERASE"/>
    <property type="match status" value="1"/>
</dbReference>
<feature type="binding site" evidence="5">
    <location>
        <begin position="87"/>
        <end position="88"/>
    </location>
    <ligand>
        <name>5-phospho-alpha-D-ribose 1-diphosphate</name>
        <dbReference type="ChEBI" id="CHEBI:58017"/>
    </ligand>
</feature>
<dbReference type="Pfam" id="PF00591">
    <property type="entry name" value="Glycos_transf_3"/>
    <property type="match status" value="1"/>
</dbReference>
<keyword evidence="5" id="KW-0460">Magnesium</keyword>
<sequence length="356" mass="37266">MAESLTWSDVLTTLLERRDLSVWESTWAMRQIMSGSVTEAQLAGFLVALRAKGETIDEIVGFRDAILEAAVPLPVSPDVLDIVGTGGDRVGTVNVSTTAAIIIGATGIPVVKHGNRAASSASGSSDVLGALGLELSLDPAAVAAILDRTGITFAWAGAFHPGFKHAGAVRAQLGVPTVFNMLGPLCNPARAEANAVGVAQMERVPLITGVFRTRGATALVFRGDDGLDELTTTGHSRIWEVTRGDIHEHDLDPRDLGIPLADLADLIGGSPEHNAEVLRRTLAGETGPVRDIVLLNAAAGIVAFELSQDATQVQRPILERLRDAHARAAAAVDDGSALAKLDAWIGVSRELAAVQE</sequence>
<dbReference type="SUPFAM" id="SSF47648">
    <property type="entry name" value="Nucleoside phosphorylase/phosphoribosyltransferase N-terminal domain"/>
    <property type="match status" value="1"/>
</dbReference>
<dbReference type="SUPFAM" id="SSF52418">
    <property type="entry name" value="Nucleoside phosphorylase/phosphoribosyltransferase catalytic domain"/>
    <property type="match status" value="1"/>
</dbReference>
<proteinExistence type="inferred from homology"/>
<dbReference type="InterPro" id="IPR035902">
    <property type="entry name" value="Nuc_phospho_transferase"/>
</dbReference>
<comment type="caution">
    <text evidence="8">The sequence shown here is derived from an EMBL/GenBank/DDBJ whole genome shotgun (WGS) entry which is preliminary data.</text>
</comment>
<evidence type="ECO:0000256" key="2">
    <source>
        <dbReference type="ARBA" id="ARBA00022679"/>
    </source>
</evidence>
<feature type="domain" description="Glycosyl transferase family 3" evidence="6">
    <location>
        <begin position="77"/>
        <end position="337"/>
    </location>
</feature>
<keyword evidence="5" id="KW-0028">Amino-acid biosynthesis</keyword>
<dbReference type="GO" id="GO:0004048">
    <property type="term" value="F:anthranilate phosphoribosyltransferase activity"/>
    <property type="evidence" value="ECO:0007669"/>
    <property type="project" value="UniProtKB-EC"/>
</dbReference>
<comment type="catalytic activity">
    <reaction evidence="5">
        <text>N-(5-phospho-beta-D-ribosyl)anthranilate + diphosphate = 5-phospho-alpha-D-ribose 1-diphosphate + anthranilate</text>
        <dbReference type="Rhea" id="RHEA:11768"/>
        <dbReference type="ChEBI" id="CHEBI:16567"/>
        <dbReference type="ChEBI" id="CHEBI:18277"/>
        <dbReference type="ChEBI" id="CHEBI:33019"/>
        <dbReference type="ChEBI" id="CHEBI:58017"/>
        <dbReference type="EC" id="2.4.2.18"/>
    </reaction>
</comment>
<keyword evidence="9" id="KW-1185">Reference proteome</keyword>
<dbReference type="RefSeq" id="WP_211543585.1">
    <property type="nucleotide sequence ID" value="NZ_CBDREF010000003.1"/>
</dbReference>
<dbReference type="Pfam" id="PF02885">
    <property type="entry name" value="Glycos_trans_3N"/>
    <property type="match status" value="1"/>
</dbReference>
<name>A0ABS5INT0_9MICO</name>
<feature type="binding site" evidence="5">
    <location>
        <position position="124"/>
    </location>
    <ligand>
        <name>5-phospho-alpha-D-ribose 1-diphosphate</name>
        <dbReference type="ChEBI" id="CHEBI:58017"/>
    </ligand>
</feature>
<dbReference type="HAMAP" id="MF_00211">
    <property type="entry name" value="TrpD"/>
    <property type="match status" value="1"/>
</dbReference>
<reference evidence="8 9" key="1">
    <citation type="submission" date="2021-04" db="EMBL/GenBank/DDBJ databases">
        <title>Whole genome analysis of root endophytic bacterium Microbacterium paraoxydans ku-mp colonizing RP-bio226 rice variety.</title>
        <authorList>
            <person name="Ulaganathan K."/>
            <person name="Latha B."/>
        </authorList>
    </citation>
    <scope>NUCLEOTIDE SEQUENCE [LARGE SCALE GENOMIC DNA]</scope>
    <source>
        <strain evidence="9">ku-mp</strain>
    </source>
</reference>
<keyword evidence="5" id="KW-0479">Metal-binding</keyword>
<feature type="binding site" evidence="5">
    <location>
        <position position="170"/>
    </location>
    <ligand>
        <name>anthranilate</name>
        <dbReference type="ChEBI" id="CHEBI:16567"/>
        <label>2</label>
    </ligand>
</feature>
<evidence type="ECO:0000256" key="4">
    <source>
        <dbReference type="ARBA" id="ARBA00023141"/>
    </source>
</evidence>
<comment type="similarity">
    <text evidence="5">Belongs to the anthranilate phosphoribosyltransferase family.</text>
</comment>
<evidence type="ECO:0000259" key="7">
    <source>
        <dbReference type="Pfam" id="PF02885"/>
    </source>
</evidence>
<evidence type="ECO:0000313" key="8">
    <source>
        <dbReference type="EMBL" id="MBS0024568.1"/>
    </source>
</evidence>
<dbReference type="Proteomes" id="UP000678243">
    <property type="component" value="Unassembled WGS sequence"/>
</dbReference>
<feature type="binding site" evidence="5">
    <location>
        <begin position="112"/>
        <end position="120"/>
    </location>
    <ligand>
        <name>5-phospho-alpha-D-ribose 1-diphosphate</name>
        <dbReference type="ChEBI" id="CHEBI:58017"/>
    </ligand>
</feature>
<feature type="binding site" evidence="5">
    <location>
        <position position="229"/>
    </location>
    <ligand>
        <name>Mg(2+)</name>
        <dbReference type="ChEBI" id="CHEBI:18420"/>
        <label>1</label>
    </ligand>
</feature>
<feature type="binding site" evidence="5">
    <location>
        <position position="84"/>
    </location>
    <ligand>
        <name>5-phospho-alpha-D-ribose 1-diphosphate</name>
        <dbReference type="ChEBI" id="CHEBI:58017"/>
    </ligand>
</feature>
<evidence type="ECO:0000256" key="5">
    <source>
        <dbReference type="HAMAP-Rule" id="MF_00211"/>
    </source>
</evidence>
<keyword evidence="1 5" id="KW-0328">Glycosyltransferase</keyword>
<feature type="binding site" evidence="5">
    <location>
        <position position="92"/>
    </location>
    <ligand>
        <name>5-phospho-alpha-D-ribose 1-diphosphate</name>
        <dbReference type="ChEBI" id="CHEBI:58017"/>
    </ligand>
</feature>
<dbReference type="EMBL" id="JAGTUK010000003">
    <property type="protein sequence ID" value="MBS0024568.1"/>
    <property type="molecule type" value="Genomic_DNA"/>
</dbReference>
<dbReference type="Gene3D" id="1.20.970.10">
    <property type="entry name" value="Transferase, Pyrimidine Nucleoside Phosphorylase, Chain C"/>
    <property type="match status" value="1"/>
</dbReference>
<evidence type="ECO:0000313" key="9">
    <source>
        <dbReference type="Proteomes" id="UP000678243"/>
    </source>
</evidence>
<dbReference type="EC" id="2.4.2.18" evidence="5"/>
<gene>
    <name evidence="5 8" type="primary">trpD</name>
    <name evidence="8" type="ORF">KE274_10645</name>
</gene>
<comment type="subunit">
    <text evidence="5">Homodimer.</text>
</comment>
<feature type="binding site" evidence="5">
    <location>
        <position position="96"/>
    </location>
    <ligand>
        <name>Mg(2+)</name>
        <dbReference type="ChEBI" id="CHEBI:18420"/>
        <label>1</label>
    </ligand>
</feature>
<comment type="function">
    <text evidence="5">Catalyzes the transfer of the phosphoribosyl group of 5-phosphorylribose-1-pyrophosphate (PRPP) to anthranilate to yield N-(5'-phosphoribosyl)-anthranilate (PRA).</text>
</comment>
<dbReference type="Gene3D" id="3.40.1030.10">
    <property type="entry name" value="Nucleoside phosphorylase/phosphoribosyltransferase catalytic domain"/>
    <property type="match status" value="1"/>
</dbReference>
<dbReference type="NCBIfam" id="TIGR01245">
    <property type="entry name" value="trpD"/>
    <property type="match status" value="1"/>
</dbReference>
<evidence type="ECO:0000259" key="6">
    <source>
        <dbReference type="Pfam" id="PF00591"/>
    </source>
</evidence>
<dbReference type="InterPro" id="IPR017459">
    <property type="entry name" value="Glycosyl_Trfase_fam3_N_dom"/>
</dbReference>
<evidence type="ECO:0000256" key="3">
    <source>
        <dbReference type="ARBA" id="ARBA00022822"/>
    </source>
</evidence>
<keyword evidence="4 5" id="KW-0057">Aromatic amino acid biosynthesis</keyword>
<dbReference type="InterPro" id="IPR000312">
    <property type="entry name" value="Glycosyl_Trfase_fam3"/>
</dbReference>
<organism evidence="8 9">
    <name type="scientific">Microbacterium paraoxydans</name>
    <dbReference type="NCBI Taxonomy" id="199592"/>
    <lineage>
        <taxon>Bacteria</taxon>
        <taxon>Bacillati</taxon>
        <taxon>Actinomycetota</taxon>
        <taxon>Actinomycetes</taxon>
        <taxon>Micrococcales</taxon>
        <taxon>Microbacteriaceae</taxon>
        <taxon>Microbacterium</taxon>
    </lineage>
</organism>
<dbReference type="PANTHER" id="PTHR43285">
    <property type="entry name" value="ANTHRANILATE PHOSPHORIBOSYLTRANSFERASE"/>
    <property type="match status" value="1"/>
</dbReference>
<comment type="cofactor">
    <cofactor evidence="5">
        <name>Mg(2+)</name>
        <dbReference type="ChEBI" id="CHEBI:18420"/>
    </cofactor>
    <text evidence="5">Binds 2 magnesium ions per monomer.</text>
</comment>
<dbReference type="InterPro" id="IPR005940">
    <property type="entry name" value="Anthranilate_Pribosyl_Tfrase"/>
</dbReference>
<comment type="pathway">
    <text evidence="5">Amino-acid biosynthesis; L-tryptophan biosynthesis; L-tryptophan from chorismate: step 2/5.</text>
</comment>
<feature type="binding site" evidence="5">
    <location>
        <position position="84"/>
    </location>
    <ligand>
        <name>anthranilate</name>
        <dbReference type="ChEBI" id="CHEBI:16567"/>
        <label>1</label>
    </ligand>
</feature>